<dbReference type="InterPro" id="IPR058514">
    <property type="entry name" value="DUF8201"/>
</dbReference>
<feature type="domain" description="DUF8201" evidence="2">
    <location>
        <begin position="2"/>
        <end position="360"/>
    </location>
</feature>
<gene>
    <name evidence="3" type="ORF">OBA43_01850</name>
</gene>
<accession>A0ABY8VDV8</accession>
<evidence type="ECO:0000313" key="3">
    <source>
        <dbReference type="EMBL" id="WIH97705.1"/>
    </source>
</evidence>
<reference evidence="3 4" key="1">
    <citation type="submission" date="2022-09" db="EMBL/GenBank/DDBJ databases">
        <title>Whole genome sequencing analysis of tet(X)-positive Empedobacter falsenii YWS9-3.</title>
        <authorList>
            <person name="Chen C."/>
            <person name="Lv Y.-L."/>
        </authorList>
    </citation>
    <scope>NUCLEOTIDE SEQUENCE [LARGE SCALE GENOMIC DNA]</scope>
    <source>
        <strain evidence="3 4">YWS9-3_T</strain>
    </source>
</reference>
<feature type="transmembrane region" description="Helical" evidence="1">
    <location>
        <begin position="149"/>
        <end position="173"/>
    </location>
</feature>
<feature type="transmembrane region" description="Helical" evidence="1">
    <location>
        <begin position="223"/>
        <end position="241"/>
    </location>
</feature>
<evidence type="ECO:0000256" key="1">
    <source>
        <dbReference type="SAM" id="Phobius"/>
    </source>
</evidence>
<evidence type="ECO:0000259" key="2">
    <source>
        <dbReference type="Pfam" id="PF26626"/>
    </source>
</evidence>
<feature type="transmembrane region" description="Helical" evidence="1">
    <location>
        <begin position="185"/>
        <end position="211"/>
    </location>
</feature>
<keyword evidence="1" id="KW-0472">Membrane</keyword>
<feature type="transmembrane region" description="Helical" evidence="1">
    <location>
        <begin position="383"/>
        <end position="401"/>
    </location>
</feature>
<protein>
    <recommendedName>
        <fullName evidence="2">DUF8201 domain-containing protein</fullName>
    </recommendedName>
</protein>
<dbReference type="Pfam" id="PF26626">
    <property type="entry name" value="DUF8201"/>
    <property type="match status" value="1"/>
</dbReference>
<evidence type="ECO:0000313" key="4">
    <source>
        <dbReference type="Proteomes" id="UP001223501"/>
    </source>
</evidence>
<keyword evidence="1" id="KW-0812">Transmembrane</keyword>
<feature type="transmembrane region" description="Helical" evidence="1">
    <location>
        <begin position="331"/>
        <end position="349"/>
    </location>
</feature>
<keyword evidence="4" id="KW-1185">Reference proteome</keyword>
<feature type="transmembrane region" description="Helical" evidence="1">
    <location>
        <begin position="120"/>
        <end position="137"/>
    </location>
</feature>
<keyword evidence="1" id="KW-1133">Transmembrane helix</keyword>
<dbReference type="Proteomes" id="UP001223501">
    <property type="component" value="Chromosome"/>
</dbReference>
<organism evidence="3 4">
    <name type="scientific">Empedobacter falsenii</name>
    <dbReference type="NCBI Taxonomy" id="343874"/>
    <lineage>
        <taxon>Bacteria</taxon>
        <taxon>Pseudomonadati</taxon>
        <taxon>Bacteroidota</taxon>
        <taxon>Flavobacteriia</taxon>
        <taxon>Flavobacteriales</taxon>
        <taxon>Weeksellaceae</taxon>
        <taxon>Empedobacter</taxon>
    </lineage>
</organism>
<feature type="transmembrane region" description="Helical" evidence="1">
    <location>
        <begin position="6"/>
        <end position="33"/>
    </location>
</feature>
<proteinExistence type="predicted"/>
<dbReference type="EMBL" id="CP106831">
    <property type="protein sequence ID" value="WIH97705.1"/>
    <property type="molecule type" value="Genomic_DNA"/>
</dbReference>
<dbReference type="NCBIfam" id="NF047510">
    <property type="entry name" value="LIC_10190_fam"/>
    <property type="match status" value="1"/>
</dbReference>
<dbReference type="InterPro" id="IPR058065">
    <property type="entry name" value="LIC_10190-like"/>
</dbReference>
<feature type="transmembrane region" description="Helical" evidence="1">
    <location>
        <begin position="53"/>
        <end position="71"/>
    </location>
</feature>
<name>A0ABY8VDV8_9FLAO</name>
<sequence>MIGVGLLSFLLAFFIPLNFTYEAILILISILSLIYHRKEVQKYVKELRNISRYFYIFSFLGLLVATTYPFILDHFGYYIPTIKWLDFAGFVKGLSNLEWVLAQNSFWHILQAAVNESLDVYYRLNISLFIVFNLYVFDKKCYKLLFFNTLFLFFLNSPSPDLPVFVITILLINEYLNQKGKVSDYLFYSTILVVIKPISIFLLIFFLIEYLKNKEYRFLKDKNILLIIFFTFLFCCKGIIVSSNPLFPISFSSIENLQWSSPKSMYDISKLNGKFIPLKDSFTFEEVMKMNSFEYLYAILFQNAVRSIILLFIIGFTLLTTIISFFYKKSTIQLLIFCCWIKLFAMLFLSPQFRFLLDILVIDVVLILSIFNHKTYFQFSKGISFLGVFAVSLFILFPNLGRLSSNSIRSFSYQKKIELKQLLQPGTYREIPTLEKKIGNILYNYPTNYPLIYNSSVPAISTSTLNSYLIYNGYPQQIDSLNVKNGFYFVQMNENERKKITEFLMQEQKKQAN</sequence>
<feature type="transmembrane region" description="Helical" evidence="1">
    <location>
        <begin position="295"/>
        <end position="319"/>
    </location>
</feature>